<dbReference type="Proteomes" id="UP000799771">
    <property type="component" value="Unassembled WGS sequence"/>
</dbReference>
<organism evidence="1 2">
    <name type="scientific">Dothidotthia symphoricarpi CBS 119687</name>
    <dbReference type="NCBI Taxonomy" id="1392245"/>
    <lineage>
        <taxon>Eukaryota</taxon>
        <taxon>Fungi</taxon>
        <taxon>Dikarya</taxon>
        <taxon>Ascomycota</taxon>
        <taxon>Pezizomycotina</taxon>
        <taxon>Dothideomycetes</taxon>
        <taxon>Pleosporomycetidae</taxon>
        <taxon>Pleosporales</taxon>
        <taxon>Dothidotthiaceae</taxon>
        <taxon>Dothidotthia</taxon>
    </lineage>
</organism>
<proteinExistence type="predicted"/>
<dbReference type="AlphaFoldDB" id="A0A6A6AEQ6"/>
<name>A0A6A6AEQ6_9PLEO</name>
<evidence type="ECO:0000313" key="2">
    <source>
        <dbReference type="Proteomes" id="UP000799771"/>
    </source>
</evidence>
<accession>A0A6A6AEQ6</accession>
<sequence>MAETTQDVSTQDISSQFQGLWSLFLSVKCAYPLRTNLSPAHHWHEHFEHLQVPRCNER</sequence>
<dbReference type="GeneID" id="54408503"/>
<gene>
    <name evidence="1" type="ORF">P153DRAFT_366526</name>
</gene>
<keyword evidence="2" id="KW-1185">Reference proteome</keyword>
<reference evidence="1" key="1">
    <citation type="journal article" date="2020" name="Stud. Mycol.">
        <title>101 Dothideomycetes genomes: a test case for predicting lifestyles and emergence of pathogens.</title>
        <authorList>
            <person name="Haridas S."/>
            <person name="Albert R."/>
            <person name="Binder M."/>
            <person name="Bloem J."/>
            <person name="Labutti K."/>
            <person name="Salamov A."/>
            <person name="Andreopoulos B."/>
            <person name="Baker S."/>
            <person name="Barry K."/>
            <person name="Bills G."/>
            <person name="Bluhm B."/>
            <person name="Cannon C."/>
            <person name="Castanera R."/>
            <person name="Culley D."/>
            <person name="Daum C."/>
            <person name="Ezra D."/>
            <person name="Gonzalez J."/>
            <person name="Henrissat B."/>
            <person name="Kuo A."/>
            <person name="Liang C."/>
            <person name="Lipzen A."/>
            <person name="Lutzoni F."/>
            <person name="Magnuson J."/>
            <person name="Mondo S."/>
            <person name="Nolan M."/>
            <person name="Ohm R."/>
            <person name="Pangilinan J."/>
            <person name="Park H.-J."/>
            <person name="Ramirez L."/>
            <person name="Alfaro M."/>
            <person name="Sun H."/>
            <person name="Tritt A."/>
            <person name="Yoshinaga Y."/>
            <person name="Zwiers L.-H."/>
            <person name="Turgeon B."/>
            <person name="Goodwin S."/>
            <person name="Spatafora J."/>
            <person name="Crous P."/>
            <person name="Grigoriev I."/>
        </authorList>
    </citation>
    <scope>NUCLEOTIDE SEQUENCE</scope>
    <source>
        <strain evidence="1">CBS 119687</strain>
    </source>
</reference>
<evidence type="ECO:0000313" key="1">
    <source>
        <dbReference type="EMBL" id="KAF2130046.1"/>
    </source>
</evidence>
<dbReference type="RefSeq" id="XP_033524433.1">
    <property type="nucleotide sequence ID" value="XM_033668071.1"/>
</dbReference>
<dbReference type="EMBL" id="ML977505">
    <property type="protein sequence ID" value="KAF2130046.1"/>
    <property type="molecule type" value="Genomic_DNA"/>
</dbReference>
<protein>
    <submittedName>
        <fullName evidence="1">Uncharacterized protein</fullName>
    </submittedName>
</protein>